<dbReference type="OrthoDB" id="9931152at2"/>
<dbReference type="EMBL" id="QVTE01000077">
    <property type="protein sequence ID" value="RFU62314.1"/>
    <property type="molecule type" value="Genomic_DNA"/>
</dbReference>
<keyword evidence="2" id="KW-1185">Reference proteome</keyword>
<gene>
    <name evidence="1" type="ORF">D0469_20645</name>
</gene>
<sequence>MMIKIICAVAGFFLLLVAFESGVSIWLKKYVTNDKEEQSRTFLGVPVWLKKYFSNENEKWSGVFNQLKEKLAKRKAS</sequence>
<evidence type="ECO:0000313" key="2">
    <source>
        <dbReference type="Proteomes" id="UP000264541"/>
    </source>
</evidence>
<comment type="caution">
    <text evidence="1">The sequence shown here is derived from an EMBL/GenBank/DDBJ whole genome shotgun (WGS) entry which is preliminary data.</text>
</comment>
<accession>A0A372L9P3</accession>
<proteinExistence type="predicted"/>
<reference evidence="1 2" key="1">
    <citation type="submission" date="2018-08" db="EMBL/GenBank/DDBJ databases">
        <title>Bacillus chawlae sp. nov., Bacillus glennii sp. nov., and Bacillus saganii sp. nov. Isolated from the Vehicle Assembly Building at Kennedy Space Center where the Viking Spacecraft were Assembled.</title>
        <authorList>
            <person name="Seuylemezian A."/>
            <person name="Vaishampayan P."/>
        </authorList>
    </citation>
    <scope>NUCLEOTIDE SEQUENCE [LARGE SCALE GENOMIC DNA]</scope>
    <source>
        <strain evidence="1 2">V47-23a</strain>
    </source>
</reference>
<dbReference type="Proteomes" id="UP000264541">
    <property type="component" value="Unassembled WGS sequence"/>
</dbReference>
<protein>
    <submittedName>
        <fullName evidence="1">Uncharacterized protein</fullName>
    </submittedName>
</protein>
<name>A0A372L9P3_9BACI</name>
<organism evidence="1 2">
    <name type="scientific">Peribacillus saganii</name>
    <dbReference type="NCBI Taxonomy" id="2303992"/>
    <lineage>
        <taxon>Bacteria</taxon>
        <taxon>Bacillati</taxon>
        <taxon>Bacillota</taxon>
        <taxon>Bacilli</taxon>
        <taxon>Bacillales</taxon>
        <taxon>Bacillaceae</taxon>
        <taxon>Peribacillus</taxon>
    </lineage>
</organism>
<dbReference type="AlphaFoldDB" id="A0A372L9P3"/>
<dbReference type="RefSeq" id="WP_117328590.1">
    <property type="nucleotide sequence ID" value="NZ_QVTE01000077.1"/>
</dbReference>
<evidence type="ECO:0000313" key="1">
    <source>
        <dbReference type="EMBL" id="RFU62314.1"/>
    </source>
</evidence>